<dbReference type="PANTHER" id="PTHR36510:SF3">
    <property type="entry name" value="CONSERVED PROTEIN"/>
    <property type="match status" value="1"/>
</dbReference>
<dbReference type="GO" id="GO:0004357">
    <property type="term" value="F:glutamate-cysteine ligase activity"/>
    <property type="evidence" value="ECO:0007669"/>
    <property type="project" value="InterPro"/>
</dbReference>
<evidence type="ECO:0000313" key="1">
    <source>
        <dbReference type="EMBL" id="MBK1703534.1"/>
    </source>
</evidence>
<proteinExistence type="predicted"/>
<dbReference type="PANTHER" id="PTHR36510">
    <property type="entry name" value="GLUTAMATE--CYSTEINE LIGASE 2-RELATED"/>
    <property type="match status" value="1"/>
</dbReference>
<dbReference type="Proteomes" id="UP001296776">
    <property type="component" value="Unassembled WGS sequence"/>
</dbReference>
<dbReference type="InterPro" id="IPR014746">
    <property type="entry name" value="Gln_synth/guanido_kin_cat_dom"/>
</dbReference>
<dbReference type="InterPro" id="IPR050141">
    <property type="entry name" value="GCL_type2/YbdK_subfam"/>
</dbReference>
<dbReference type="Gene3D" id="3.30.590.20">
    <property type="match status" value="1"/>
</dbReference>
<dbReference type="InterPro" id="IPR016602">
    <property type="entry name" value="UCP012666"/>
</dbReference>
<accession>A0AAJ0X801</accession>
<reference evidence="1" key="2">
    <citation type="journal article" date="2020" name="Microorganisms">
        <title>Osmotic Adaptation and Compatible Solute Biosynthesis of Phototrophic Bacteria as Revealed from Genome Analyses.</title>
        <authorList>
            <person name="Imhoff J.F."/>
            <person name="Rahn T."/>
            <person name="Kunzel S."/>
            <person name="Keller A."/>
            <person name="Neulinger S.C."/>
        </authorList>
    </citation>
    <scope>NUCLEOTIDE SEQUENCE</scope>
    <source>
        <strain evidence="1">DSM 11080</strain>
    </source>
</reference>
<dbReference type="GO" id="GO:0042398">
    <property type="term" value="P:modified amino acid biosynthetic process"/>
    <property type="evidence" value="ECO:0007669"/>
    <property type="project" value="InterPro"/>
</dbReference>
<sequence>MGQDIGDKTFTAADFREFEARLEAETRLLASWFDEGCFEDDVHSGGFELEAWLVDRRHQAPAPLIEPFLERVDHPLVVPELARFNLEINSTPEPLAGTALQRLHDELVCTLTRCRRAAATLDAQVGTIGILPTVRPDHLVAAQMTPRPRYQALNEQILRLRDGRPIQLEIEGERPVNIEQPDVMLESAATSFQIHLKISAAESARVFNASKLLAPITVAIGANSPYLFGRELWLESRIPLFEQAVSVGDSPLRERVGFGIRYAKQSVMECFRSNIERYPVLLPHLMDEPIEALAHLRLHNGTIWRWNRPLIGFDREVPGSLAEGSPGNRPSGTTASLRPHLRMEHRVTAAGPSSIDNIANAALYFGAVHALATEPEPPELRVPFNQARINFYLAAHHGLSAEIPWYDVAQPLPIDQLILDRVLPKARAGLAALGIDADEIDDWLGVIEARARTRRTGAAWQRAWIARHGADMAALTEAYLAWQATGKPVHEWTLD</sequence>
<gene>
    <name evidence="1" type="ORF">CKO40_02925</name>
</gene>
<dbReference type="SUPFAM" id="SSF55931">
    <property type="entry name" value="Glutamine synthetase/guanido kinase"/>
    <property type="match status" value="1"/>
</dbReference>
<evidence type="ECO:0000313" key="2">
    <source>
        <dbReference type="Proteomes" id="UP001296776"/>
    </source>
</evidence>
<keyword evidence="2" id="KW-1185">Reference proteome</keyword>
<dbReference type="AlphaFoldDB" id="A0AAJ0X801"/>
<protein>
    <submittedName>
        <fullName evidence="1">Glutamate--cysteine ligase</fullName>
    </submittedName>
</protein>
<dbReference type="EMBL" id="NRSJ01000003">
    <property type="protein sequence ID" value="MBK1703534.1"/>
    <property type="molecule type" value="Genomic_DNA"/>
</dbReference>
<dbReference type="InterPro" id="IPR006336">
    <property type="entry name" value="GCS2"/>
</dbReference>
<organism evidence="1 2">
    <name type="scientific">Halochromatium glycolicum</name>
    <dbReference type="NCBI Taxonomy" id="85075"/>
    <lineage>
        <taxon>Bacteria</taxon>
        <taxon>Pseudomonadati</taxon>
        <taxon>Pseudomonadota</taxon>
        <taxon>Gammaproteobacteria</taxon>
        <taxon>Chromatiales</taxon>
        <taxon>Chromatiaceae</taxon>
        <taxon>Halochromatium</taxon>
    </lineage>
</organism>
<comment type="caution">
    <text evidence="1">The sequence shown here is derived from an EMBL/GenBank/DDBJ whole genome shotgun (WGS) entry which is preliminary data.</text>
</comment>
<dbReference type="RefSeq" id="WP_200344565.1">
    <property type="nucleotide sequence ID" value="NZ_NRSJ01000003.1"/>
</dbReference>
<dbReference type="PIRSF" id="PIRSF012666">
    <property type="entry name" value="UCP012666"/>
    <property type="match status" value="1"/>
</dbReference>
<dbReference type="Pfam" id="PF04107">
    <property type="entry name" value="GCS2"/>
    <property type="match status" value="1"/>
</dbReference>
<keyword evidence="1" id="KW-0436">Ligase</keyword>
<name>A0AAJ0X801_9GAMM</name>
<reference evidence="1" key="1">
    <citation type="submission" date="2017-08" db="EMBL/GenBank/DDBJ databases">
        <authorList>
            <person name="Imhoff J.F."/>
            <person name="Rahn T."/>
            <person name="Kuenzel S."/>
            <person name="Neulinger S.C."/>
        </authorList>
    </citation>
    <scope>NUCLEOTIDE SEQUENCE</scope>
    <source>
        <strain evidence="1">DSM 11080</strain>
    </source>
</reference>